<sequence length="585" mass="64702">MVILGLDFGTTFSTLSLITKTSVCLALQSDSEFVPTVYGNNDTIDEYGYQLCDDKFAFKPGKSYYRDIKRWIGVTSKTLQSKLEVLKPDYIVRAGESIYDIYISDNNKSNLLPLYAVCAKFIICFVREFEFRRDVVCEGLVISVPAQYTSSQRLFMKSLESAIGIKVVHIMNEPSAALFSAFRGLDSSTMNSDYIVYDFGGGTFDVSLISKRGNVFSVILSGGDEVLGGRDIDKALDEYIRRKYSLHGFDSFSAVDLKVSVSTTLGAVKMQTKRGVTIILTLSELKDICTPFFSRASKILRDILQASGFNRDICLVPIGGSALLPGAVAEAQSEIKKWLGRTLVYPRLRSAVSEGCAYFSSSISEGDFVFIDCCTSNICIPDTYIEPKVIIPVGAPLPVEVEVVTHTAAKTSYFSSGVFEGGANRLFNLNKIAAFTVKVADFPLADAGVVESWSWTLKLKLNALGMFSGTYRITGYQQERELTVAPRMLALQSVKQNLRPDVYSFSDLTVAVKDYLYGSSLVKNDDDFVDVESYRHFLDTRGHIGLLGFNARSRLSDYAGADSLLATRTPVPDFLRATGYREVRR</sequence>
<protein>
    <submittedName>
        <fullName evidence="3">Heat shock protein 70 homolog</fullName>
    </submittedName>
</protein>
<evidence type="ECO:0000256" key="1">
    <source>
        <dbReference type="ARBA" id="ARBA00022741"/>
    </source>
</evidence>
<dbReference type="PANTHER" id="PTHR42749">
    <property type="entry name" value="CELL SHAPE-DETERMINING PROTEIN MREB"/>
    <property type="match status" value="1"/>
</dbReference>
<gene>
    <name evidence="3" type="primary">HSP70h</name>
</gene>
<accession>A0A0A8JBT6</accession>
<dbReference type="GO" id="GO:0140662">
    <property type="term" value="F:ATP-dependent protein folding chaperone"/>
    <property type="evidence" value="ECO:0007669"/>
    <property type="project" value="InterPro"/>
</dbReference>
<dbReference type="PRINTS" id="PR00301">
    <property type="entry name" value="HEATSHOCK70"/>
</dbReference>
<dbReference type="PROSITE" id="PS00329">
    <property type="entry name" value="HSP70_2"/>
    <property type="match status" value="1"/>
</dbReference>
<dbReference type="Pfam" id="PF00012">
    <property type="entry name" value="HSP70"/>
    <property type="match status" value="1"/>
</dbReference>
<keyword evidence="3" id="KW-0346">Stress response</keyword>
<dbReference type="InterPro" id="IPR018181">
    <property type="entry name" value="Heat_shock_70_CS"/>
</dbReference>
<reference evidence="3" key="1">
    <citation type="submission" date="2014-04" db="EMBL/GenBank/DDBJ databases">
        <title>An assemblage of novel putative closterovirus variants from American persimmon.</title>
        <authorList>
            <person name="Ito T."/>
            <person name="Sato A."/>
            <person name="Suzaki K."/>
        </authorList>
    </citation>
    <scope>NUCLEOTIDE SEQUENCE</scope>
    <source>
        <strain evidence="3">Variant 2</strain>
    </source>
</reference>
<dbReference type="EMBL" id="AB923925">
    <property type="protein sequence ID" value="BAQ08219.1"/>
    <property type="molecule type" value="Genomic_RNA"/>
</dbReference>
<evidence type="ECO:0000313" key="3">
    <source>
        <dbReference type="EMBL" id="BAQ08219.1"/>
    </source>
</evidence>
<proteinExistence type="predicted"/>
<keyword evidence="1" id="KW-0547">Nucleotide-binding</keyword>
<evidence type="ECO:0000256" key="2">
    <source>
        <dbReference type="ARBA" id="ARBA00022840"/>
    </source>
</evidence>
<organism evidence="3">
    <name type="scientific">Persimmon virus B</name>
    <dbReference type="NCBI Taxonomy" id="1493829"/>
    <lineage>
        <taxon>Viruses</taxon>
        <taxon>Riboviria</taxon>
        <taxon>Orthornavirae</taxon>
        <taxon>Kitrinoviricota</taxon>
        <taxon>Alsuviricetes</taxon>
        <taxon>Martellivirales</taxon>
        <taxon>Closteroviridae</taxon>
        <taxon>Olivavirus</taxon>
        <taxon>Olivavirus betadiospyri</taxon>
    </lineage>
</organism>
<name>A0A0A8JBT6_9CLOS</name>
<dbReference type="Gene3D" id="3.30.420.40">
    <property type="match status" value="2"/>
</dbReference>
<keyword evidence="2" id="KW-0067">ATP-binding</keyword>
<dbReference type="GO" id="GO:0005524">
    <property type="term" value="F:ATP binding"/>
    <property type="evidence" value="ECO:0007669"/>
    <property type="project" value="UniProtKB-KW"/>
</dbReference>
<dbReference type="PANTHER" id="PTHR42749:SF1">
    <property type="entry name" value="CELL SHAPE-DETERMINING PROTEIN MREB"/>
    <property type="match status" value="1"/>
</dbReference>
<dbReference type="Gene3D" id="3.90.640.10">
    <property type="entry name" value="Actin, Chain A, domain 4"/>
    <property type="match status" value="1"/>
</dbReference>
<dbReference type="SUPFAM" id="SSF53067">
    <property type="entry name" value="Actin-like ATPase domain"/>
    <property type="match status" value="2"/>
</dbReference>
<dbReference type="InterPro" id="IPR043129">
    <property type="entry name" value="ATPase_NBD"/>
</dbReference>
<dbReference type="InterPro" id="IPR013126">
    <property type="entry name" value="Hsp_70_fam"/>
</dbReference>